<evidence type="ECO:0000313" key="8">
    <source>
        <dbReference type="EMBL" id="AKF10568.1"/>
    </source>
</evidence>
<feature type="signal peptide" evidence="2">
    <location>
        <begin position="1"/>
        <end position="22"/>
    </location>
</feature>
<dbReference type="PROSITE" id="PS51257">
    <property type="entry name" value="PROKAR_LIPOPROTEIN"/>
    <property type="match status" value="1"/>
</dbReference>
<evidence type="ECO:0000259" key="6">
    <source>
        <dbReference type="Pfam" id="PF07631"/>
    </source>
</evidence>
<accession>A0A0F6W916</accession>
<dbReference type="Pfam" id="PF07627">
    <property type="entry name" value="PSCyt3"/>
    <property type="match status" value="1"/>
</dbReference>
<feature type="region of interest" description="Disordered" evidence="1">
    <location>
        <begin position="26"/>
        <end position="50"/>
    </location>
</feature>
<keyword evidence="2" id="KW-0732">Signal</keyword>
<sequence>MTMRTHLALTCALALTGACSGALDDAPAGPSGTSRTPPGPGATSTVASVSGARRLSQAELDRTLFDLLGDDTRPARRLLAEDEYAPYDNDYTLQRASRALIESLEALAEDVGTRAVANPAVMARIVPCTPASDGDEACFRAFVASFVGQALRRPPSDDDVDRYLPLLAFATEDNPYVDNDFSTAVDLVIRAVIQDPEFLYRIEVGERTDDAGVFTLGDHEIATRMAYLLWGTTPDATLLADAAAGRLRTGEGRRAIAERMMEDERAREQVRRFHAMWLGYRSIPHSAERVAQFDRETSALIDRVVFDEARAYTDLFASDETFVDAALATHYGLPAPSDPAGAWVRYPEGSGRAGILAHGSVLAAFSKFTDTSPTQRGIFVRTRLMCDAVAPPPPTVDVDQPPGGDGGDALCKSERYAAHSDMSSSCGACHAQFDPIGFGLERFDISGRVREHDEGRPECAIDGVGELPGVGAFSGPAELGAMLIAEGEIDDCVVRQVWEFAVGRDAMTSERAAIDATVARFRENGRSMRGLLIDLVASERFALRAEE</sequence>
<dbReference type="Pfam" id="PF07626">
    <property type="entry name" value="PSD3"/>
    <property type="match status" value="1"/>
</dbReference>
<dbReference type="InterPro" id="IPR013039">
    <property type="entry name" value="DUF1588"/>
</dbReference>
<feature type="domain" description="DUF1592" evidence="6">
    <location>
        <begin position="216"/>
        <end position="333"/>
    </location>
</feature>
<gene>
    <name evidence="8" type="ORF">DB32_007717</name>
</gene>
<evidence type="ECO:0000259" key="7">
    <source>
        <dbReference type="Pfam" id="PF07637"/>
    </source>
</evidence>
<dbReference type="AlphaFoldDB" id="A0A0F6W916"/>
<protein>
    <submittedName>
        <fullName evidence="8">Cellulose-binding domain protein</fullName>
    </submittedName>
</protein>
<feature type="domain" description="DUF1595" evidence="7">
    <location>
        <begin position="138"/>
        <end position="203"/>
    </location>
</feature>
<dbReference type="InterPro" id="IPR013042">
    <property type="entry name" value="DUF1592"/>
</dbReference>
<evidence type="ECO:0000259" key="3">
    <source>
        <dbReference type="Pfam" id="PF07624"/>
    </source>
</evidence>
<organism evidence="8 9">
    <name type="scientific">Sandaracinus amylolyticus</name>
    <dbReference type="NCBI Taxonomy" id="927083"/>
    <lineage>
        <taxon>Bacteria</taxon>
        <taxon>Pseudomonadati</taxon>
        <taxon>Myxococcota</taxon>
        <taxon>Polyangia</taxon>
        <taxon>Polyangiales</taxon>
        <taxon>Sandaracinaceae</taxon>
        <taxon>Sandaracinus</taxon>
    </lineage>
</organism>
<dbReference type="Pfam" id="PF07624">
    <property type="entry name" value="PSD2"/>
    <property type="match status" value="1"/>
</dbReference>
<dbReference type="InterPro" id="IPR013036">
    <property type="entry name" value="DUF1587"/>
</dbReference>
<evidence type="ECO:0000259" key="5">
    <source>
        <dbReference type="Pfam" id="PF07627"/>
    </source>
</evidence>
<dbReference type="STRING" id="927083.DB32_007717"/>
<feature type="compositionally biased region" description="Low complexity" evidence="1">
    <location>
        <begin position="27"/>
        <end position="45"/>
    </location>
</feature>
<evidence type="ECO:0000259" key="4">
    <source>
        <dbReference type="Pfam" id="PF07626"/>
    </source>
</evidence>
<dbReference type="Proteomes" id="UP000034883">
    <property type="component" value="Chromosome"/>
</dbReference>
<feature type="domain" description="DUF1588" evidence="5">
    <location>
        <begin position="352"/>
        <end position="453"/>
    </location>
</feature>
<feature type="chain" id="PRO_5002511873" evidence="2">
    <location>
        <begin position="23"/>
        <end position="547"/>
    </location>
</feature>
<feature type="domain" description="DUF1585" evidence="3">
    <location>
        <begin position="472"/>
        <end position="541"/>
    </location>
</feature>
<reference evidence="8 9" key="1">
    <citation type="submission" date="2015-03" db="EMBL/GenBank/DDBJ databases">
        <title>Genome assembly of Sandaracinus amylolyticus DSM 53668.</title>
        <authorList>
            <person name="Sharma G."/>
            <person name="Subramanian S."/>
        </authorList>
    </citation>
    <scope>NUCLEOTIDE SEQUENCE [LARGE SCALE GENOMIC DNA]</scope>
    <source>
        <strain evidence="8 9">DSM 53668</strain>
    </source>
</reference>
<keyword evidence="9" id="KW-1185">Reference proteome</keyword>
<dbReference type="KEGG" id="samy:DB32_007717"/>
<evidence type="ECO:0000313" key="9">
    <source>
        <dbReference type="Proteomes" id="UP000034883"/>
    </source>
</evidence>
<name>A0A0F6W916_9BACT</name>
<dbReference type="EMBL" id="CP011125">
    <property type="protein sequence ID" value="AKF10568.1"/>
    <property type="molecule type" value="Genomic_DNA"/>
</dbReference>
<feature type="domain" description="DUF1587" evidence="4">
    <location>
        <begin position="53"/>
        <end position="116"/>
    </location>
</feature>
<evidence type="ECO:0000256" key="2">
    <source>
        <dbReference type="SAM" id="SignalP"/>
    </source>
</evidence>
<dbReference type="InterPro" id="IPR011478">
    <property type="entry name" value="DUF1585"/>
</dbReference>
<dbReference type="InterPro" id="IPR013043">
    <property type="entry name" value="DUF1595"/>
</dbReference>
<dbReference type="Pfam" id="PF07631">
    <property type="entry name" value="PSD4"/>
    <property type="match status" value="1"/>
</dbReference>
<proteinExistence type="predicted"/>
<evidence type="ECO:0000256" key="1">
    <source>
        <dbReference type="SAM" id="MobiDB-lite"/>
    </source>
</evidence>
<dbReference type="OrthoDB" id="188778at2"/>
<dbReference type="Pfam" id="PF07637">
    <property type="entry name" value="PSD5"/>
    <property type="match status" value="1"/>
</dbReference>